<accession>A0AAC9PTF1</accession>
<dbReference type="CDD" id="cd02947">
    <property type="entry name" value="TRX_family"/>
    <property type="match status" value="1"/>
</dbReference>
<name>A0AAC9PTF1_9PSEU</name>
<feature type="site" description="Contributes to redox potential value" evidence="8">
    <location>
        <position position="31"/>
    </location>
</feature>
<sequence>MSPISLTADTFADTIKDNEIVVVDFWADWCGPCHRFAPTFDASAADNPDVVHAKVDTEAEAGLAGAAQIRSIPTLMVFKKGTLVFRESGALPAKALAQVLDAARAHEVADPAQ</sequence>
<dbReference type="KEGG" id="acad:UA74_18940"/>
<evidence type="ECO:0000256" key="1">
    <source>
        <dbReference type="ARBA" id="ARBA00008987"/>
    </source>
</evidence>
<keyword evidence="3" id="KW-0249">Electron transport</keyword>
<feature type="site" description="Deprotonates C-terminal active site Cys" evidence="8">
    <location>
        <position position="24"/>
    </location>
</feature>
<dbReference type="Pfam" id="PF00085">
    <property type="entry name" value="Thioredoxin"/>
    <property type="match status" value="1"/>
</dbReference>
<gene>
    <name evidence="11" type="ORF">UA74_18940</name>
</gene>
<feature type="site" description="Contributes to redox potential value" evidence="8">
    <location>
        <position position="32"/>
    </location>
</feature>
<evidence type="ECO:0000256" key="2">
    <source>
        <dbReference type="ARBA" id="ARBA00022448"/>
    </source>
</evidence>
<evidence type="ECO:0000259" key="10">
    <source>
        <dbReference type="PROSITE" id="PS51352"/>
    </source>
</evidence>
<dbReference type="PROSITE" id="PS00194">
    <property type="entry name" value="THIOREDOXIN_1"/>
    <property type="match status" value="1"/>
</dbReference>
<feature type="active site" description="Nucleophile" evidence="8">
    <location>
        <position position="30"/>
    </location>
</feature>
<dbReference type="Proteomes" id="UP000185511">
    <property type="component" value="Chromosome"/>
</dbReference>
<proteinExistence type="inferred from homology"/>
<dbReference type="SUPFAM" id="SSF52833">
    <property type="entry name" value="Thioredoxin-like"/>
    <property type="match status" value="1"/>
</dbReference>
<dbReference type="InterPro" id="IPR013766">
    <property type="entry name" value="Thioredoxin_domain"/>
</dbReference>
<dbReference type="InterPro" id="IPR036249">
    <property type="entry name" value="Thioredoxin-like_sf"/>
</dbReference>
<dbReference type="NCBIfam" id="TIGR01068">
    <property type="entry name" value="thioredoxin"/>
    <property type="match status" value="1"/>
</dbReference>
<dbReference type="InterPro" id="IPR017937">
    <property type="entry name" value="Thioredoxin_CS"/>
</dbReference>
<dbReference type="GO" id="GO:0005829">
    <property type="term" value="C:cytosol"/>
    <property type="evidence" value="ECO:0007669"/>
    <property type="project" value="TreeGrafter"/>
</dbReference>
<dbReference type="PIRSF" id="PIRSF000077">
    <property type="entry name" value="Thioredoxin"/>
    <property type="match status" value="1"/>
</dbReference>
<evidence type="ECO:0000256" key="3">
    <source>
        <dbReference type="ARBA" id="ARBA00022982"/>
    </source>
</evidence>
<evidence type="ECO:0000256" key="7">
    <source>
        <dbReference type="PIRNR" id="PIRNR000077"/>
    </source>
</evidence>
<keyword evidence="5 9" id="KW-0676">Redox-active center</keyword>
<comment type="similarity">
    <text evidence="1 7">Belongs to the thioredoxin family.</text>
</comment>
<evidence type="ECO:0000256" key="5">
    <source>
        <dbReference type="ARBA" id="ARBA00023284"/>
    </source>
</evidence>
<dbReference type="GO" id="GO:0015035">
    <property type="term" value="F:protein-disulfide reductase activity"/>
    <property type="evidence" value="ECO:0007669"/>
    <property type="project" value="UniProtKB-UniRule"/>
</dbReference>
<dbReference type="AlphaFoldDB" id="A0AAC9PTF1"/>
<reference evidence="12" key="1">
    <citation type="submission" date="2016-06" db="EMBL/GenBank/DDBJ databases">
        <title>Complete genome sequence of Actinoalloteichus fjordicus DSM 46855 (=ADI127-17), type strain of the new species Actinoalloteichus fjordicus.</title>
        <authorList>
            <person name="Ruckert C."/>
            <person name="Nouioui I."/>
            <person name="Willmese J."/>
            <person name="van Wezel G."/>
            <person name="Klenk H.-P."/>
            <person name="Kalinowski J."/>
            <person name="Zotchev S.B."/>
        </authorList>
    </citation>
    <scope>NUCLEOTIDE SEQUENCE [LARGE SCALE GENOMIC DNA]</scope>
    <source>
        <strain evidence="12">ADI127-7</strain>
    </source>
</reference>
<organism evidence="11 12">
    <name type="scientific">Actinoalloteichus fjordicus</name>
    <dbReference type="NCBI Taxonomy" id="1612552"/>
    <lineage>
        <taxon>Bacteria</taxon>
        <taxon>Bacillati</taxon>
        <taxon>Actinomycetota</taxon>
        <taxon>Actinomycetes</taxon>
        <taxon>Pseudonocardiales</taxon>
        <taxon>Pseudonocardiaceae</taxon>
        <taxon>Actinoalloteichus</taxon>
    </lineage>
</organism>
<dbReference type="PANTHER" id="PTHR45663">
    <property type="entry name" value="GEO12009P1"/>
    <property type="match status" value="1"/>
</dbReference>
<evidence type="ECO:0000313" key="12">
    <source>
        <dbReference type="Proteomes" id="UP000185511"/>
    </source>
</evidence>
<keyword evidence="4 9" id="KW-1015">Disulfide bond</keyword>
<evidence type="ECO:0000256" key="6">
    <source>
        <dbReference type="NCBIfam" id="TIGR01068"/>
    </source>
</evidence>
<keyword evidence="12" id="KW-1185">Reference proteome</keyword>
<keyword evidence="11" id="KW-0560">Oxidoreductase</keyword>
<keyword evidence="2" id="KW-0813">Transport</keyword>
<dbReference type="PANTHER" id="PTHR45663:SF40">
    <property type="entry name" value="THIOREDOXIN 2"/>
    <property type="match status" value="1"/>
</dbReference>
<evidence type="ECO:0000256" key="4">
    <source>
        <dbReference type="ARBA" id="ARBA00023157"/>
    </source>
</evidence>
<feature type="active site" description="Nucleophile" evidence="8">
    <location>
        <position position="33"/>
    </location>
</feature>
<evidence type="ECO:0000313" key="11">
    <source>
        <dbReference type="EMBL" id="APU15816.1"/>
    </source>
</evidence>
<dbReference type="Gene3D" id="3.40.30.10">
    <property type="entry name" value="Glutaredoxin"/>
    <property type="match status" value="1"/>
</dbReference>
<feature type="domain" description="Thioredoxin" evidence="10">
    <location>
        <begin position="1"/>
        <end position="105"/>
    </location>
</feature>
<dbReference type="PROSITE" id="PS51352">
    <property type="entry name" value="THIOREDOXIN_2"/>
    <property type="match status" value="1"/>
</dbReference>
<dbReference type="EMBL" id="CP016076">
    <property type="protein sequence ID" value="APU15816.1"/>
    <property type="molecule type" value="Genomic_DNA"/>
</dbReference>
<protein>
    <recommendedName>
        <fullName evidence="6 7">Thioredoxin</fullName>
    </recommendedName>
</protein>
<evidence type="ECO:0000256" key="8">
    <source>
        <dbReference type="PIRSR" id="PIRSR000077-1"/>
    </source>
</evidence>
<dbReference type="InterPro" id="IPR005746">
    <property type="entry name" value="Thioredoxin"/>
</dbReference>
<dbReference type="PRINTS" id="PR00421">
    <property type="entry name" value="THIOREDOXIN"/>
</dbReference>
<evidence type="ECO:0000256" key="9">
    <source>
        <dbReference type="PIRSR" id="PIRSR000077-4"/>
    </source>
</evidence>
<feature type="disulfide bond" description="Redox-active" evidence="9">
    <location>
        <begin position="30"/>
        <end position="33"/>
    </location>
</feature>